<dbReference type="Pfam" id="PF00370">
    <property type="entry name" value="FGGY_N"/>
    <property type="match status" value="2"/>
</dbReference>
<dbReference type="FunFam" id="3.30.420.40:FF:000104">
    <property type="entry name" value="putative glycerol kinase 5"/>
    <property type="match status" value="1"/>
</dbReference>
<comment type="caution">
    <text evidence="9">The sequence shown here is derived from an EMBL/GenBank/DDBJ whole genome shotgun (WGS) entry which is preliminary data.</text>
</comment>
<feature type="domain" description="Carbohydrate kinase FGGY N-terminal" evidence="7">
    <location>
        <begin position="13"/>
        <end position="72"/>
    </location>
</feature>
<dbReference type="GO" id="GO:0004370">
    <property type="term" value="F:glycerol kinase activity"/>
    <property type="evidence" value="ECO:0007669"/>
    <property type="project" value="UniProtKB-EC"/>
</dbReference>
<evidence type="ECO:0000256" key="3">
    <source>
        <dbReference type="ARBA" id="ARBA00012099"/>
    </source>
</evidence>
<dbReference type="SUPFAM" id="SSF53067">
    <property type="entry name" value="Actin-like ATPase domain"/>
    <property type="match status" value="2"/>
</dbReference>
<evidence type="ECO:0000259" key="7">
    <source>
        <dbReference type="Pfam" id="PF00370"/>
    </source>
</evidence>
<sequence length="438" mass="48611">MSDVNNFVDEQFILALDIGTTNIRAHVYNKFASIVGEASESIEIISNEPGCAEIDPDSLWNSVLKVCHNSVKRMVVMRLLWILQNYIDIRKIAFDGKALYGTMDTWLVWKFTGGAVHATDPSNASTSGLFDPFELKWSPIIFSLFAIPESILPEVRDTNGDFGSTLPSLFDISIPIKTVIADQPAATFGECCFSIGDLKCTLGTGSFINLNTGHSPHSSFKGLYPVIGWKLRGEKAVYLVEGSAFDTGTAINWAQKIHLFNDVAESSAIAELAQNSGGVYFVPAFSGLQAPFNDPNAISSFFGISSSVEKPQLLRALLESIAFRAKQIYEIMIEECDVPPKNFRVNGGVASNDFIVQLIADLTECEIQRSNHREMSSLGAAFLAGLSCGFWKDTKELEALLQYQTIFKPRNNWVSKYKNIVKNWERAVKRTMHWFPEN</sequence>
<dbReference type="InterPro" id="IPR043129">
    <property type="entry name" value="ATPase_NBD"/>
</dbReference>
<dbReference type="PANTHER" id="PTHR10196">
    <property type="entry name" value="SUGAR KINASE"/>
    <property type="match status" value="1"/>
</dbReference>
<dbReference type="InterPro" id="IPR018483">
    <property type="entry name" value="Carb_kinase_FGGY_CS"/>
</dbReference>
<evidence type="ECO:0000256" key="4">
    <source>
        <dbReference type="ARBA" id="ARBA00022679"/>
    </source>
</evidence>
<dbReference type="GO" id="GO:0046167">
    <property type="term" value="P:glycerol-3-phosphate biosynthetic process"/>
    <property type="evidence" value="ECO:0007669"/>
    <property type="project" value="TreeGrafter"/>
</dbReference>
<comment type="pathway">
    <text evidence="1">Polyol metabolism; glycerol degradation via glycerol kinase pathway; sn-glycerol 3-phosphate from glycerol: step 1/1.</text>
</comment>
<evidence type="ECO:0000313" key="9">
    <source>
        <dbReference type="EMBL" id="RWS05596.1"/>
    </source>
</evidence>
<keyword evidence="5 6" id="KW-0418">Kinase</keyword>
<dbReference type="GO" id="GO:0005739">
    <property type="term" value="C:mitochondrion"/>
    <property type="evidence" value="ECO:0007669"/>
    <property type="project" value="TreeGrafter"/>
</dbReference>
<dbReference type="Pfam" id="PF02782">
    <property type="entry name" value="FGGY_C"/>
    <property type="match status" value="1"/>
</dbReference>
<dbReference type="UniPathway" id="UPA00618">
    <property type="reaction ID" value="UER00672"/>
</dbReference>
<dbReference type="AlphaFoldDB" id="A0A3S3RW21"/>
<dbReference type="PROSITE" id="PS00445">
    <property type="entry name" value="FGGY_KINASES_2"/>
    <property type="match status" value="1"/>
</dbReference>
<evidence type="ECO:0000259" key="8">
    <source>
        <dbReference type="Pfam" id="PF02782"/>
    </source>
</evidence>
<dbReference type="Gene3D" id="3.30.420.40">
    <property type="match status" value="3"/>
</dbReference>
<evidence type="ECO:0000313" key="10">
    <source>
        <dbReference type="Proteomes" id="UP000285301"/>
    </source>
</evidence>
<keyword evidence="4 6" id="KW-0808">Transferase</keyword>
<dbReference type="InterPro" id="IPR018485">
    <property type="entry name" value="FGGY_C"/>
</dbReference>
<keyword evidence="10" id="KW-1185">Reference proteome</keyword>
<dbReference type="Proteomes" id="UP000285301">
    <property type="component" value="Unassembled WGS sequence"/>
</dbReference>
<feature type="domain" description="Carbohydrate kinase FGGY N-terminal" evidence="7">
    <location>
        <begin position="76"/>
        <end position="189"/>
    </location>
</feature>
<comment type="similarity">
    <text evidence="2 6">Belongs to the FGGY kinase family.</text>
</comment>
<dbReference type="EMBL" id="NCKU01004680">
    <property type="protein sequence ID" value="RWS05596.1"/>
    <property type="molecule type" value="Genomic_DNA"/>
</dbReference>
<dbReference type="OrthoDB" id="6278781at2759"/>
<protein>
    <recommendedName>
        <fullName evidence="3">glycerol kinase</fullName>
        <ecNumber evidence="3">2.7.1.30</ecNumber>
    </recommendedName>
</protein>
<dbReference type="PIRSF" id="PIRSF000538">
    <property type="entry name" value="GlpK"/>
    <property type="match status" value="1"/>
</dbReference>
<dbReference type="PANTHER" id="PTHR10196:SF68">
    <property type="entry name" value="GLYCEROL KINASE 5-RELATED"/>
    <property type="match status" value="1"/>
</dbReference>
<gene>
    <name evidence="9" type="ORF">B4U79_04481</name>
</gene>
<proteinExistence type="inferred from homology"/>
<feature type="domain" description="Carbohydrate kinase FGGY C-terminal" evidence="8">
    <location>
        <begin position="198"/>
        <end position="387"/>
    </location>
</feature>
<evidence type="ECO:0000256" key="1">
    <source>
        <dbReference type="ARBA" id="ARBA00005190"/>
    </source>
</evidence>
<dbReference type="InterPro" id="IPR000577">
    <property type="entry name" value="Carb_kinase_FGGY"/>
</dbReference>
<evidence type="ECO:0000256" key="6">
    <source>
        <dbReference type="RuleBase" id="RU003733"/>
    </source>
</evidence>
<dbReference type="GO" id="GO:0006641">
    <property type="term" value="P:triglyceride metabolic process"/>
    <property type="evidence" value="ECO:0007669"/>
    <property type="project" value="TreeGrafter"/>
</dbReference>
<evidence type="ECO:0000256" key="2">
    <source>
        <dbReference type="ARBA" id="ARBA00009156"/>
    </source>
</evidence>
<dbReference type="STRING" id="1965070.A0A3S3RW21"/>
<organism evidence="9 10">
    <name type="scientific">Dinothrombium tinctorium</name>
    <dbReference type="NCBI Taxonomy" id="1965070"/>
    <lineage>
        <taxon>Eukaryota</taxon>
        <taxon>Metazoa</taxon>
        <taxon>Ecdysozoa</taxon>
        <taxon>Arthropoda</taxon>
        <taxon>Chelicerata</taxon>
        <taxon>Arachnida</taxon>
        <taxon>Acari</taxon>
        <taxon>Acariformes</taxon>
        <taxon>Trombidiformes</taxon>
        <taxon>Prostigmata</taxon>
        <taxon>Anystina</taxon>
        <taxon>Parasitengona</taxon>
        <taxon>Trombidioidea</taxon>
        <taxon>Trombidiidae</taxon>
        <taxon>Dinothrombium</taxon>
    </lineage>
</organism>
<dbReference type="InterPro" id="IPR018484">
    <property type="entry name" value="FGGY_N"/>
</dbReference>
<evidence type="ECO:0000256" key="5">
    <source>
        <dbReference type="ARBA" id="ARBA00022777"/>
    </source>
</evidence>
<dbReference type="GO" id="GO:0019563">
    <property type="term" value="P:glycerol catabolic process"/>
    <property type="evidence" value="ECO:0007669"/>
    <property type="project" value="UniProtKB-UniPathway"/>
</dbReference>
<dbReference type="EC" id="2.7.1.30" evidence="3"/>
<accession>A0A3S3RW21</accession>
<reference evidence="9 10" key="1">
    <citation type="journal article" date="2018" name="Gigascience">
        <title>Genomes of trombidid mites reveal novel predicted allergens and laterally-transferred genes associated with secondary metabolism.</title>
        <authorList>
            <person name="Dong X."/>
            <person name="Chaisiri K."/>
            <person name="Xia D."/>
            <person name="Armstrong S.D."/>
            <person name="Fang Y."/>
            <person name="Donnelly M.J."/>
            <person name="Kadowaki T."/>
            <person name="McGarry J.W."/>
            <person name="Darby A.C."/>
            <person name="Makepeace B.L."/>
        </authorList>
    </citation>
    <scope>NUCLEOTIDE SEQUENCE [LARGE SCALE GENOMIC DNA]</scope>
    <source>
        <strain evidence="9">UoL-WK</strain>
    </source>
</reference>
<name>A0A3S3RW21_9ACAR</name>